<sequence>MAVEEREVTRAVIVLVTMRSSEEVCCEYLEHIQGHDSVTQRALLLRKGQGTNSGHPQRLHQRLRVYMARSRVCAEIPRRPTNLPVTERKVIHAKIRRRTGLRLSEENPYLMNILRGGGGPGWVSYTGGATQMIIFRYTLRCGASNSRTHVFFITN</sequence>
<protein>
    <submittedName>
        <fullName evidence="1">Uncharacterized protein</fullName>
    </submittedName>
</protein>
<organism evidence="1 2">
    <name type="scientific">Cardiocondyla obscurior</name>
    <dbReference type="NCBI Taxonomy" id="286306"/>
    <lineage>
        <taxon>Eukaryota</taxon>
        <taxon>Metazoa</taxon>
        <taxon>Ecdysozoa</taxon>
        <taxon>Arthropoda</taxon>
        <taxon>Hexapoda</taxon>
        <taxon>Insecta</taxon>
        <taxon>Pterygota</taxon>
        <taxon>Neoptera</taxon>
        <taxon>Endopterygota</taxon>
        <taxon>Hymenoptera</taxon>
        <taxon>Apocrita</taxon>
        <taxon>Aculeata</taxon>
        <taxon>Formicoidea</taxon>
        <taxon>Formicidae</taxon>
        <taxon>Myrmicinae</taxon>
        <taxon>Cardiocondyla</taxon>
    </lineage>
</organism>
<evidence type="ECO:0000313" key="1">
    <source>
        <dbReference type="EMBL" id="KAL0128631.1"/>
    </source>
</evidence>
<dbReference type="AlphaFoldDB" id="A0AAW2GK91"/>
<gene>
    <name evidence="1" type="ORF">PUN28_003782</name>
</gene>
<comment type="caution">
    <text evidence="1">The sequence shown here is derived from an EMBL/GenBank/DDBJ whole genome shotgun (WGS) entry which is preliminary data.</text>
</comment>
<dbReference type="Proteomes" id="UP001430953">
    <property type="component" value="Unassembled WGS sequence"/>
</dbReference>
<evidence type="ECO:0000313" key="2">
    <source>
        <dbReference type="Proteomes" id="UP001430953"/>
    </source>
</evidence>
<dbReference type="EMBL" id="JADYXP020000003">
    <property type="protein sequence ID" value="KAL0128631.1"/>
    <property type="molecule type" value="Genomic_DNA"/>
</dbReference>
<proteinExistence type="predicted"/>
<name>A0AAW2GK91_9HYME</name>
<accession>A0AAW2GK91</accession>
<reference evidence="1 2" key="1">
    <citation type="submission" date="2023-03" db="EMBL/GenBank/DDBJ databases">
        <title>High recombination rates correlate with genetic variation in Cardiocondyla obscurior ants.</title>
        <authorList>
            <person name="Errbii M."/>
        </authorList>
    </citation>
    <scope>NUCLEOTIDE SEQUENCE [LARGE SCALE GENOMIC DNA]</scope>
    <source>
        <strain evidence="1">Alpha-2009</strain>
        <tissue evidence="1">Whole body</tissue>
    </source>
</reference>
<keyword evidence="2" id="KW-1185">Reference proteome</keyword>